<dbReference type="AlphaFoldDB" id="A0A1S9DHQ2"/>
<dbReference type="GO" id="GO:0020037">
    <property type="term" value="F:heme binding"/>
    <property type="evidence" value="ECO:0007669"/>
    <property type="project" value="InterPro"/>
</dbReference>
<evidence type="ECO:0000256" key="6">
    <source>
        <dbReference type="ARBA" id="ARBA00023033"/>
    </source>
</evidence>
<keyword evidence="6" id="KW-0560">Oxidoreductase</keyword>
<accession>A0A1S9DHQ2</accession>
<dbReference type="InterPro" id="IPR050529">
    <property type="entry name" value="CYP450_sterol_14alpha_dmase"/>
</dbReference>
<keyword evidence="6" id="KW-0503">Monooxygenase</keyword>
<keyword evidence="7" id="KW-1133">Transmembrane helix</keyword>
<keyword evidence="5" id="KW-0408">Iron</keyword>
<dbReference type="Proteomes" id="UP000190312">
    <property type="component" value="Unassembled WGS sequence"/>
</dbReference>
<dbReference type="VEuPathDB" id="FungiDB:AO090003001429"/>
<comment type="similarity">
    <text evidence="2">Belongs to the cytochrome P450 family.</text>
</comment>
<reference evidence="8 9" key="1">
    <citation type="submission" date="2016-10" db="EMBL/GenBank/DDBJ databases">
        <title>Genome sequencing of Aspergillus oryzae BCC7051.</title>
        <authorList>
            <person name="Thammarongtham C."/>
            <person name="Vorapreeda T."/>
            <person name="Nookaew I."/>
            <person name="Srisuk T."/>
            <person name="Land M."/>
            <person name="Jeennor S."/>
            <person name="Laoteng K."/>
        </authorList>
    </citation>
    <scope>NUCLEOTIDE SEQUENCE [LARGE SCALE GENOMIC DNA]</scope>
    <source>
        <strain evidence="8 9">BCC7051</strain>
    </source>
</reference>
<organism evidence="8 9">
    <name type="scientific">Aspergillus oryzae</name>
    <name type="common">Yellow koji mold</name>
    <dbReference type="NCBI Taxonomy" id="5062"/>
    <lineage>
        <taxon>Eukaryota</taxon>
        <taxon>Fungi</taxon>
        <taxon>Dikarya</taxon>
        <taxon>Ascomycota</taxon>
        <taxon>Pezizomycotina</taxon>
        <taxon>Eurotiomycetes</taxon>
        <taxon>Eurotiomycetidae</taxon>
        <taxon>Eurotiales</taxon>
        <taxon>Aspergillaceae</taxon>
        <taxon>Aspergillus</taxon>
        <taxon>Aspergillus subgen. Circumdati</taxon>
    </lineage>
</organism>
<dbReference type="Gene3D" id="1.10.630.10">
    <property type="entry name" value="Cytochrome P450"/>
    <property type="match status" value="1"/>
</dbReference>
<dbReference type="SUPFAM" id="SSF48264">
    <property type="entry name" value="Cytochrome P450"/>
    <property type="match status" value="1"/>
</dbReference>
<protein>
    <submittedName>
        <fullName evidence="8">Cytochrome P450</fullName>
    </submittedName>
</protein>
<sequence length="324" mass="36698">MGQTIYVVTSGRDSAEIYKNTNTMSFEIFVRKSTRSCGASDELLDRLYGVQTASAMPVTFAGSEPNNESKSLGERTHDFHGIQLLPGAHLPEVTAIFKDFFEEKLRMRYFSQGKPYITSTGQGWVSLKLLKFVSDYFVDAGQRVYFGKLLGEINPNLISTFLELEDRSWQILYEIPAPFARKAHQARDGIIDAIQKWFDTAPGDRPDGSWWMSTMEAEMKSLAFSSREMATTVVPIYIGKACFWLLAFLLYNPKLIDAVREETRPALGSDLVDLEYLKNKCPQLNAIWMETLRMATSAASFRFITEDTIVGGKVLRKGNREKTR</sequence>
<keyword evidence="3" id="KW-0349">Heme</keyword>
<evidence type="ECO:0000256" key="2">
    <source>
        <dbReference type="ARBA" id="ARBA00010617"/>
    </source>
</evidence>
<name>A0A1S9DHQ2_ASPOZ</name>
<gene>
    <name evidence="8" type="ORF">OAory_01097100</name>
</gene>
<dbReference type="GO" id="GO:0005506">
    <property type="term" value="F:iron ion binding"/>
    <property type="evidence" value="ECO:0007669"/>
    <property type="project" value="InterPro"/>
</dbReference>
<evidence type="ECO:0000313" key="9">
    <source>
        <dbReference type="Proteomes" id="UP000190312"/>
    </source>
</evidence>
<dbReference type="InterPro" id="IPR001128">
    <property type="entry name" value="Cyt_P450"/>
</dbReference>
<dbReference type="PANTHER" id="PTHR24304:SF2">
    <property type="entry name" value="24-HYDROXYCHOLESTEROL 7-ALPHA-HYDROXYLASE"/>
    <property type="match status" value="1"/>
</dbReference>
<proteinExistence type="inferred from homology"/>
<dbReference type="InterPro" id="IPR036396">
    <property type="entry name" value="Cyt_P450_sf"/>
</dbReference>
<evidence type="ECO:0000256" key="4">
    <source>
        <dbReference type="ARBA" id="ARBA00022723"/>
    </source>
</evidence>
<dbReference type="OrthoDB" id="1470350at2759"/>
<evidence type="ECO:0000256" key="5">
    <source>
        <dbReference type="ARBA" id="ARBA00023004"/>
    </source>
</evidence>
<evidence type="ECO:0000313" key="8">
    <source>
        <dbReference type="EMBL" id="OOO08414.1"/>
    </source>
</evidence>
<keyword evidence="4" id="KW-0479">Metal-binding</keyword>
<dbReference type="GO" id="GO:0016705">
    <property type="term" value="F:oxidoreductase activity, acting on paired donors, with incorporation or reduction of molecular oxygen"/>
    <property type="evidence" value="ECO:0007669"/>
    <property type="project" value="InterPro"/>
</dbReference>
<feature type="transmembrane region" description="Helical" evidence="7">
    <location>
        <begin position="229"/>
        <end position="251"/>
    </location>
</feature>
<dbReference type="Pfam" id="PF00067">
    <property type="entry name" value="p450"/>
    <property type="match status" value="1"/>
</dbReference>
<dbReference type="PANTHER" id="PTHR24304">
    <property type="entry name" value="CYTOCHROME P450 FAMILY 7"/>
    <property type="match status" value="1"/>
</dbReference>
<evidence type="ECO:0000256" key="7">
    <source>
        <dbReference type="SAM" id="Phobius"/>
    </source>
</evidence>
<evidence type="ECO:0000256" key="3">
    <source>
        <dbReference type="ARBA" id="ARBA00022617"/>
    </source>
</evidence>
<dbReference type="EMBL" id="MKZY01000005">
    <property type="protein sequence ID" value="OOO08414.1"/>
    <property type="molecule type" value="Genomic_DNA"/>
</dbReference>
<evidence type="ECO:0000256" key="1">
    <source>
        <dbReference type="ARBA" id="ARBA00001971"/>
    </source>
</evidence>
<keyword evidence="7" id="KW-0812">Transmembrane</keyword>
<comment type="caution">
    <text evidence="8">The sequence shown here is derived from an EMBL/GenBank/DDBJ whole genome shotgun (WGS) entry which is preliminary data.</text>
</comment>
<dbReference type="GO" id="GO:0008395">
    <property type="term" value="F:steroid hydroxylase activity"/>
    <property type="evidence" value="ECO:0007669"/>
    <property type="project" value="TreeGrafter"/>
</dbReference>
<comment type="cofactor">
    <cofactor evidence="1">
        <name>heme</name>
        <dbReference type="ChEBI" id="CHEBI:30413"/>
    </cofactor>
</comment>
<keyword evidence="7" id="KW-0472">Membrane</keyword>